<reference evidence="1" key="2">
    <citation type="journal article" date="2022" name="Microb. Genom.">
        <title>A chromosome-scale genome assembly of the tomato pathogen Cladosporium fulvum reveals a compartmentalized genome architecture and the presence of a dispensable chromosome.</title>
        <authorList>
            <person name="Zaccaron A.Z."/>
            <person name="Chen L.H."/>
            <person name="Samaras A."/>
            <person name="Stergiopoulos I."/>
        </authorList>
    </citation>
    <scope>NUCLEOTIDE SEQUENCE</scope>
    <source>
        <strain evidence="1">Race5_Kim</strain>
    </source>
</reference>
<keyword evidence="2" id="KW-1185">Reference proteome</keyword>
<name>A0A9Q8PLZ8_PASFU</name>
<protein>
    <recommendedName>
        <fullName evidence="3">Carboxymuconolactone decarboxylase-like domain-containing protein</fullName>
    </recommendedName>
</protein>
<reference evidence="1" key="1">
    <citation type="submission" date="2021-12" db="EMBL/GenBank/DDBJ databases">
        <authorList>
            <person name="Zaccaron A."/>
            <person name="Stergiopoulos I."/>
        </authorList>
    </citation>
    <scope>NUCLEOTIDE SEQUENCE</scope>
    <source>
        <strain evidence="1">Race5_Kim</strain>
    </source>
</reference>
<sequence length="249" mass="28253">MSLTDPTPEEALQLFQSIESSFPSKTLGDDKWYILALASITAGGHSEFAVNLYQYLISKPEYSTPEQRQALMRRMREALMKLVSVVGVPKPLEAIFQIAGVEREEDRDYSFLRQNWQNGPENLKRGMDWLSQIYRQNHAATANTLACHKGFDWLSREITYGLSLSNQTILGPIETELVVLSGIMMQNLPRETGWHLRGTRRIGVSMEDVETIQQQIEKVAKFCGLTLNKVPRVKDIEHEVPFEPGTQAA</sequence>
<dbReference type="AlphaFoldDB" id="A0A9Q8PLZ8"/>
<proteinExistence type="predicted"/>
<dbReference type="PANTHER" id="PTHR28180:SF5">
    <property type="entry name" value="DNA POLYMERASE ALPHA SUBUNIT B"/>
    <property type="match status" value="1"/>
</dbReference>
<dbReference type="InterPro" id="IPR052999">
    <property type="entry name" value="PTS1_Protein"/>
</dbReference>
<dbReference type="KEGG" id="ffu:CLAFUR5_13701"/>
<dbReference type="PANTHER" id="PTHR28180">
    <property type="entry name" value="CONSERVED MITOCHONDRIAL PROTEIN-RELATED"/>
    <property type="match status" value="1"/>
</dbReference>
<dbReference type="Gene3D" id="1.20.1290.10">
    <property type="entry name" value="AhpD-like"/>
    <property type="match status" value="1"/>
</dbReference>
<gene>
    <name evidence="1" type="ORF">CLAFUR5_13701</name>
</gene>
<accession>A0A9Q8PLZ8</accession>
<dbReference type="EMBL" id="CP090174">
    <property type="protein sequence ID" value="UJO24829.1"/>
    <property type="molecule type" value="Genomic_DNA"/>
</dbReference>
<dbReference type="RefSeq" id="XP_047769195.1">
    <property type="nucleotide sequence ID" value="XM_047912849.1"/>
</dbReference>
<dbReference type="InterPro" id="IPR029032">
    <property type="entry name" value="AhpD-like"/>
</dbReference>
<evidence type="ECO:0000313" key="1">
    <source>
        <dbReference type="EMBL" id="UJO24829.1"/>
    </source>
</evidence>
<evidence type="ECO:0008006" key="3">
    <source>
        <dbReference type="Google" id="ProtNLM"/>
    </source>
</evidence>
<dbReference type="GeneID" id="71993579"/>
<dbReference type="OrthoDB" id="5537330at2759"/>
<dbReference type="Proteomes" id="UP000756132">
    <property type="component" value="Chromosome 12"/>
</dbReference>
<evidence type="ECO:0000313" key="2">
    <source>
        <dbReference type="Proteomes" id="UP000756132"/>
    </source>
</evidence>
<dbReference type="SUPFAM" id="SSF69118">
    <property type="entry name" value="AhpD-like"/>
    <property type="match status" value="1"/>
</dbReference>
<organism evidence="1 2">
    <name type="scientific">Passalora fulva</name>
    <name type="common">Tomato leaf mold</name>
    <name type="synonym">Cladosporium fulvum</name>
    <dbReference type="NCBI Taxonomy" id="5499"/>
    <lineage>
        <taxon>Eukaryota</taxon>
        <taxon>Fungi</taxon>
        <taxon>Dikarya</taxon>
        <taxon>Ascomycota</taxon>
        <taxon>Pezizomycotina</taxon>
        <taxon>Dothideomycetes</taxon>
        <taxon>Dothideomycetidae</taxon>
        <taxon>Mycosphaerellales</taxon>
        <taxon>Mycosphaerellaceae</taxon>
        <taxon>Fulvia</taxon>
    </lineage>
</organism>